<feature type="transmembrane region" description="Helical" evidence="1">
    <location>
        <begin position="54"/>
        <end position="72"/>
    </location>
</feature>
<comment type="caution">
    <text evidence="2">The sequence shown here is derived from an EMBL/GenBank/DDBJ whole genome shotgun (WGS) entry which is preliminary data.</text>
</comment>
<protein>
    <submittedName>
        <fullName evidence="2">Uncharacterized protein</fullName>
    </submittedName>
</protein>
<dbReference type="Proteomes" id="UP000469421">
    <property type="component" value="Unassembled WGS sequence"/>
</dbReference>
<organism evidence="2 3">
    <name type="scientific">Alcanivorax sediminis</name>
    <dbReference type="NCBI Taxonomy" id="2663008"/>
    <lineage>
        <taxon>Bacteria</taxon>
        <taxon>Pseudomonadati</taxon>
        <taxon>Pseudomonadota</taxon>
        <taxon>Gammaproteobacteria</taxon>
        <taxon>Oceanospirillales</taxon>
        <taxon>Alcanivoracaceae</taxon>
        <taxon>Alcanivorax</taxon>
    </lineage>
</organism>
<dbReference type="RefSeq" id="WP_153501256.1">
    <property type="nucleotide sequence ID" value="NZ_WIRE01000001.1"/>
</dbReference>
<dbReference type="EMBL" id="WIRE01000001">
    <property type="protein sequence ID" value="MQX53917.1"/>
    <property type="molecule type" value="Genomic_DNA"/>
</dbReference>
<feature type="transmembrane region" description="Helical" evidence="1">
    <location>
        <begin position="12"/>
        <end position="34"/>
    </location>
</feature>
<name>A0A6N7LU18_9GAMM</name>
<keyword evidence="1" id="KW-0812">Transmembrane</keyword>
<gene>
    <name evidence="2" type="ORF">GFN93_11700</name>
</gene>
<keyword evidence="1" id="KW-0472">Membrane</keyword>
<reference evidence="2 3" key="1">
    <citation type="submission" date="2019-10" db="EMBL/GenBank/DDBJ databases">
        <title>Alcanivorax sp.PA15-N-34 draft genome sequence.</title>
        <authorList>
            <person name="Liao X."/>
            <person name="Shao Z."/>
        </authorList>
    </citation>
    <scope>NUCLEOTIDE SEQUENCE [LARGE SCALE GENOMIC DNA]</scope>
    <source>
        <strain evidence="2 3">PA15-N-34</strain>
    </source>
</reference>
<accession>A0A6N7LU18</accession>
<proteinExistence type="predicted"/>
<keyword evidence="3" id="KW-1185">Reference proteome</keyword>
<dbReference type="AlphaFoldDB" id="A0A6N7LU18"/>
<sequence length="77" mass="8593">MWADLFAKLLAAPFIAGSGFLLVGWLLIFGYVMAKVLVGMPIKWLSGDFRAGDLLPFFLCLLLFGSHVYPIIEQMIE</sequence>
<evidence type="ECO:0000256" key="1">
    <source>
        <dbReference type="SAM" id="Phobius"/>
    </source>
</evidence>
<keyword evidence="1" id="KW-1133">Transmembrane helix</keyword>
<evidence type="ECO:0000313" key="3">
    <source>
        <dbReference type="Proteomes" id="UP000469421"/>
    </source>
</evidence>
<evidence type="ECO:0000313" key="2">
    <source>
        <dbReference type="EMBL" id="MQX53917.1"/>
    </source>
</evidence>